<dbReference type="Proteomes" id="UP000275267">
    <property type="component" value="Unassembled WGS sequence"/>
</dbReference>
<evidence type="ECO:0000313" key="3">
    <source>
        <dbReference type="Proteomes" id="UP000275267"/>
    </source>
</evidence>
<dbReference type="PANTHER" id="PTHR35828">
    <property type="entry name" value="OS08G0203800 PROTEIN-RELATED"/>
    <property type="match status" value="1"/>
</dbReference>
<comment type="caution">
    <text evidence="2">The sequence shown here is derived from an EMBL/GenBank/DDBJ whole genome shotgun (WGS) entry which is preliminary data.</text>
</comment>
<dbReference type="PANTHER" id="PTHR35828:SF13">
    <property type="entry name" value="OS01G0152100 PROTEIN"/>
    <property type="match status" value="1"/>
</dbReference>
<proteinExistence type="predicted"/>
<dbReference type="STRING" id="4540.A0A3L6R0Q0"/>
<protein>
    <recommendedName>
        <fullName evidence="1">Xylanase inhibitor C-terminal domain-containing protein</fullName>
    </recommendedName>
</protein>
<dbReference type="InterPro" id="IPR032799">
    <property type="entry name" value="TAXi_C"/>
</dbReference>
<accession>A0A3L6R0Q0</accession>
<dbReference type="OrthoDB" id="582186at2759"/>
<organism evidence="2 3">
    <name type="scientific">Panicum miliaceum</name>
    <name type="common">Proso millet</name>
    <name type="synonym">Broomcorn millet</name>
    <dbReference type="NCBI Taxonomy" id="4540"/>
    <lineage>
        <taxon>Eukaryota</taxon>
        <taxon>Viridiplantae</taxon>
        <taxon>Streptophyta</taxon>
        <taxon>Embryophyta</taxon>
        <taxon>Tracheophyta</taxon>
        <taxon>Spermatophyta</taxon>
        <taxon>Magnoliopsida</taxon>
        <taxon>Liliopsida</taxon>
        <taxon>Poales</taxon>
        <taxon>Poaceae</taxon>
        <taxon>PACMAD clade</taxon>
        <taxon>Panicoideae</taxon>
        <taxon>Panicodae</taxon>
        <taxon>Paniceae</taxon>
        <taxon>Panicinae</taxon>
        <taxon>Panicum</taxon>
        <taxon>Panicum sect. Panicum</taxon>
    </lineage>
</organism>
<gene>
    <name evidence="2" type="ORF">C2845_PM08G07000</name>
</gene>
<reference evidence="3" key="1">
    <citation type="journal article" date="2019" name="Nat. Commun.">
        <title>The genome of broomcorn millet.</title>
        <authorList>
            <person name="Zou C."/>
            <person name="Miki D."/>
            <person name="Li D."/>
            <person name="Tang Q."/>
            <person name="Xiao L."/>
            <person name="Rajput S."/>
            <person name="Deng P."/>
            <person name="Jia W."/>
            <person name="Huang R."/>
            <person name="Zhang M."/>
            <person name="Sun Y."/>
            <person name="Hu J."/>
            <person name="Fu X."/>
            <person name="Schnable P.S."/>
            <person name="Li F."/>
            <person name="Zhang H."/>
            <person name="Feng B."/>
            <person name="Zhu X."/>
            <person name="Liu R."/>
            <person name="Schnable J.C."/>
            <person name="Zhu J.-K."/>
            <person name="Zhang H."/>
        </authorList>
    </citation>
    <scope>NUCLEOTIDE SEQUENCE [LARGE SCALE GENOMIC DNA]</scope>
</reference>
<keyword evidence="3" id="KW-1185">Reference proteome</keyword>
<dbReference type="Pfam" id="PF14541">
    <property type="entry name" value="TAXi_C"/>
    <property type="match status" value="1"/>
</dbReference>
<dbReference type="EMBL" id="PQIB02000010">
    <property type="protein sequence ID" value="RLM92770.1"/>
    <property type="molecule type" value="Genomic_DNA"/>
</dbReference>
<sequence length="217" mass="23398">MAKIPIHGGGSRPLLFVSIDGKLSVACVYLLHVTVWTQQQAGGDESGGGDTPATWLRTSVMRIPMAGPNPGPLCEPCGRCTWLDFNGGSMLVLPASGGVFVVDLERKVVEKVMDGLLPQKFSSERNNPFVPERSCRGTTCVAYEMDLVEFFVRQLQLARWSMPQTVLVSLPAGALDLDASTGRGGVALSTVTPYMAMRSDVYRPFIQAYDAAVRGKS</sequence>
<evidence type="ECO:0000313" key="2">
    <source>
        <dbReference type="EMBL" id="RLM92770.1"/>
    </source>
</evidence>
<dbReference type="InterPro" id="IPR021109">
    <property type="entry name" value="Peptidase_aspartic_dom_sf"/>
</dbReference>
<dbReference type="AlphaFoldDB" id="A0A3L6R0Q0"/>
<name>A0A3L6R0Q0_PANMI</name>
<evidence type="ECO:0000259" key="1">
    <source>
        <dbReference type="Pfam" id="PF14541"/>
    </source>
</evidence>
<feature type="domain" description="Xylanase inhibitor C-terminal" evidence="1">
    <location>
        <begin position="167"/>
        <end position="215"/>
    </location>
</feature>
<dbReference type="Gene3D" id="2.40.70.10">
    <property type="entry name" value="Acid Proteases"/>
    <property type="match status" value="1"/>
</dbReference>